<comment type="caution">
    <text evidence="1">The sequence shown here is derived from an EMBL/GenBank/DDBJ whole genome shotgun (WGS) entry which is preliminary data.</text>
</comment>
<reference evidence="2 3" key="2">
    <citation type="submission" date="2024-07" db="EMBL/GenBank/DDBJ databases">
        <authorList>
            <person name="Akdeniz Z."/>
        </authorList>
    </citation>
    <scope>NUCLEOTIDE SEQUENCE [LARGE SCALE GENOMIC DNA]</scope>
</reference>
<evidence type="ECO:0000313" key="2">
    <source>
        <dbReference type="EMBL" id="CAL6049310.1"/>
    </source>
</evidence>
<dbReference type="EMBL" id="CAXDID020000178">
    <property type="protein sequence ID" value="CAL6049310.1"/>
    <property type="molecule type" value="Genomic_DNA"/>
</dbReference>
<proteinExistence type="predicted"/>
<dbReference type="EMBL" id="CATOUU010000848">
    <property type="protein sequence ID" value="CAI9954427.1"/>
    <property type="molecule type" value="Genomic_DNA"/>
</dbReference>
<reference evidence="1" key="1">
    <citation type="submission" date="2023-06" db="EMBL/GenBank/DDBJ databases">
        <authorList>
            <person name="Kurt Z."/>
        </authorList>
    </citation>
    <scope>NUCLEOTIDE SEQUENCE</scope>
</reference>
<accession>A0AA86QDX8</accession>
<dbReference type="AlphaFoldDB" id="A0AA86QDX8"/>
<organism evidence="1">
    <name type="scientific">Hexamita inflata</name>
    <dbReference type="NCBI Taxonomy" id="28002"/>
    <lineage>
        <taxon>Eukaryota</taxon>
        <taxon>Metamonada</taxon>
        <taxon>Diplomonadida</taxon>
        <taxon>Hexamitidae</taxon>
        <taxon>Hexamitinae</taxon>
        <taxon>Hexamita</taxon>
    </lineage>
</organism>
<name>A0AA86QDX8_9EUKA</name>
<evidence type="ECO:0000313" key="1">
    <source>
        <dbReference type="EMBL" id="CAI9954427.1"/>
    </source>
</evidence>
<protein>
    <submittedName>
        <fullName evidence="2">Hypothetical_protein</fullName>
    </submittedName>
</protein>
<dbReference type="Proteomes" id="UP001642409">
    <property type="component" value="Unassembled WGS sequence"/>
</dbReference>
<sequence length="740" mass="89238">MSNIKTCPQITNKIQKTKVQPKAKITCNLTLTKEISSQIADTNINKEILPENDINMVRKQSREKCSAKYLRDIFFAQVNTALNQINNLQLNRTPEQMINMISGMEVKQRRLLWDYLENSITPHKPYKNYRDKFTKYCRDSQSKSKRLTEIERNINIIINFYKKALNQTFNQDFEVYTSQKVIEKVQVLTKEEQIIFWQNFHLLQPKTSIHCQKEYFRTRAQQVLFSERLSLKDKFLIKKYCLENDKQGYTDIATNLFDNYFANRNIFYWEIHRYAMHCKVYEMNKHNDRQNHGQNLQIMQAYELIDSYTLIYKHGLQEILKIDTTNFTPSQICQKINSMSRIDNKQFWKYLESVVQPKKTIHHFRRYYNNTYKRVLYPNRLTDDDKLLIIKQCSQITLSNATTMAKQIYNQYFVGNHIFFRDVYEIVFKTLLKFKQQSNTCSQMNLINQKQINKKERDYLHTIAYKKGLQMILDKDCSNLTNKQICQYILRLNTTDRKDFWKYILEKYSTSFGKDYFRTTFQQALYSYTLTEEDQQHIYKYLQECSNMTITQIVQQLMNGYFKNKDVFYWDVYYKVRTKSRQNKLDNKQNNEQQTQTQINKQQTINMRQLVYINSLQQITKNQCSNLTLKQLCEQILSLDSTQSQQFWKIVSNNIKPKKSPDAQKVYFHASFLQVMYSYSLTNEDKEQIYKYLRENDNLTQTEATQNIINEFFKDKDVFYYNVYKIVNNKRFKQRCISQK</sequence>
<evidence type="ECO:0000313" key="3">
    <source>
        <dbReference type="Proteomes" id="UP001642409"/>
    </source>
</evidence>
<keyword evidence="3" id="KW-1185">Reference proteome</keyword>
<gene>
    <name evidence="1" type="ORF">HINF_LOCUS42072</name>
    <name evidence="2" type="ORF">HINF_LOCUS43164</name>
</gene>